<accession>A0ACC1UET2</accession>
<sequence>MTANSGVKQSLLRKKRPTSTTFGQQIRRNITRINSKKKGTRIGTSDSGLLVVGLFSLQIMRFSKDFGWDPTITCINPTFDPGKRREYLIEVRNDKGEVKYFKTVRILADYAADNTSKTNKVYNMFSRMFGFTKNHGRNLRMDWDHCYADDDESQ</sequence>
<dbReference type="EMBL" id="MU794952">
    <property type="protein sequence ID" value="KAJ3815250.1"/>
    <property type="molecule type" value="Genomic_DNA"/>
</dbReference>
<dbReference type="Proteomes" id="UP001163835">
    <property type="component" value="Unassembled WGS sequence"/>
</dbReference>
<name>A0ACC1UET2_9AGAR</name>
<organism evidence="1 2">
    <name type="scientific">Lentinula aff. lateritia</name>
    <dbReference type="NCBI Taxonomy" id="2804960"/>
    <lineage>
        <taxon>Eukaryota</taxon>
        <taxon>Fungi</taxon>
        <taxon>Dikarya</taxon>
        <taxon>Basidiomycota</taxon>
        <taxon>Agaricomycotina</taxon>
        <taxon>Agaricomycetes</taxon>
        <taxon>Agaricomycetidae</taxon>
        <taxon>Agaricales</taxon>
        <taxon>Marasmiineae</taxon>
        <taxon>Omphalotaceae</taxon>
        <taxon>Lentinula</taxon>
    </lineage>
</organism>
<evidence type="ECO:0000313" key="1">
    <source>
        <dbReference type="EMBL" id="KAJ3815250.1"/>
    </source>
</evidence>
<reference evidence="1" key="1">
    <citation type="submission" date="2022-09" db="EMBL/GenBank/DDBJ databases">
        <title>A Global Phylogenomic Analysis of the Shiitake Genus Lentinula.</title>
        <authorList>
            <consortium name="DOE Joint Genome Institute"/>
            <person name="Sierra-Patev S."/>
            <person name="Min B."/>
            <person name="Naranjo-Ortiz M."/>
            <person name="Looney B."/>
            <person name="Konkel Z."/>
            <person name="Slot J.C."/>
            <person name="Sakamoto Y."/>
            <person name="Steenwyk J.L."/>
            <person name="Rokas A."/>
            <person name="Carro J."/>
            <person name="Camarero S."/>
            <person name="Ferreira P."/>
            <person name="Molpeceres G."/>
            <person name="Ruiz-Duenas F.J."/>
            <person name="Serrano A."/>
            <person name="Henrissat B."/>
            <person name="Drula E."/>
            <person name="Hughes K.W."/>
            <person name="Mata J.L."/>
            <person name="Ishikawa N.K."/>
            <person name="Vargas-Isla R."/>
            <person name="Ushijima S."/>
            <person name="Smith C.A."/>
            <person name="Ahrendt S."/>
            <person name="Andreopoulos W."/>
            <person name="He G."/>
            <person name="Labutti K."/>
            <person name="Lipzen A."/>
            <person name="Ng V."/>
            <person name="Riley R."/>
            <person name="Sandor L."/>
            <person name="Barry K."/>
            <person name="Martinez A.T."/>
            <person name="Xiao Y."/>
            <person name="Gibbons J.G."/>
            <person name="Terashima K."/>
            <person name="Grigoriev I.V."/>
            <person name="Hibbett D.S."/>
        </authorList>
    </citation>
    <scope>NUCLEOTIDE SEQUENCE</scope>
    <source>
        <strain evidence="1">TMI1499</strain>
    </source>
</reference>
<evidence type="ECO:0000313" key="2">
    <source>
        <dbReference type="Proteomes" id="UP001163835"/>
    </source>
</evidence>
<gene>
    <name evidence="1" type="ORF">F5876DRAFT_61657</name>
</gene>
<keyword evidence="2" id="KW-1185">Reference proteome</keyword>
<comment type="caution">
    <text evidence="1">The sequence shown here is derived from an EMBL/GenBank/DDBJ whole genome shotgun (WGS) entry which is preliminary data.</text>
</comment>
<protein>
    <submittedName>
        <fullName evidence="1">Uncharacterized protein</fullName>
    </submittedName>
</protein>
<proteinExistence type="predicted"/>